<sequence>MDGLLTVALHCVRKWSGWLTERMGGRHDHLETRPERGEEELWGSIAGGECPLLGVFGARLADPPRRARRGAAESLEKEQPIAAMPWLNEIGRAAERAPGERRNEGEALSGRR</sequence>
<feature type="compositionally biased region" description="Basic and acidic residues" evidence="1">
    <location>
        <begin position="92"/>
        <end position="105"/>
    </location>
</feature>
<dbReference type="AlphaFoldDB" id="A0AAV7NRE9"/>
<comment type="caution">
    <text evidence="2">The sequence shown here is derived from an EMBL/GenBank/DDBJ whole genome shotgun (WGS) entry which is preliminary data.</text>
</comment>
<evidence type="ECO:0000313" key="2">
    <source>
        <dbReference type="EMBL" id="KAJ1115828.1"/>
    </source>
</evidence>
<protein>
    <submittedName>
        <fullName evidence="2">Uncharacterized protein</fullName>
    </submittedName>
</protein>
<evidence type="ECO:0000313" key="3">
    <source>
        <dbReference type="Proteomes" id="UP001066276"/>
    </source>
</evidence>
<name>A0AAV7NRE9_PLEWA</name>
<dbReference type="Proteomes" id="UP001066276">
    <property type="component" value="Chromosome 8"/>
</dbReference>
<organism evidence="2 3">
    <name type="scientific">Pleurodeles waltl</name>
    <name type="common">Iberian ribbed newt</name>
    <dbReference type="NCBI Taxonomy" id="8319"/>
    <lineage>
        <taxon>Eukaryota</taxon>
        <taxon>Metazoa</taxon>
        <taxon>Chordata</taxon>
        <taxon>Craniata</taxon>
        <taxon>Vertebrata</taxon>
        <taxon>Euteleostomi</taxon>
        <taxon>Amphibia</taxon>
        <taxon>Batrachia</taxon>
        <taxon>Caudata</taxon>
        <taxon>Salamandroidea</taxon>
        <taxon>Salamandridae</taxon>
        <taxon>Pleurodelinae</taxon>
        <taxon>Pleurodeles</taxon>
    </lineage>
</organism>
<evidence type="ECO:0000256" key="1">
    <source>
        <dbReference type="SAM" id="MobiDB-lite"/>
    </source>
</evidence>
<keyword evidence="3" id="KW-1185">Reference proteome</keyword>
<dbReference type="EMBL" id="JANPWB010000012">
    <property type="protein sequence ID" value="KAJ1115828.1"/>
    <property type="molecule type" value="Genomic_DNA"/>
</dbReference>
<reference evidence="2" key="1">
    <citation type="journal article" date="2022" name="bioRxiv">
        <title>Sequencing and chromosome-scale assembly of the giantPleurodeles waltlgenome.</title>
        <authorList>
            <person name="Brown T."/>
            <person name="Elewa A."/>
            <person name="Iarovenko S."/>
            <person name="Subramanian E."/>
            <person name="Araus A.J."/>
            <person name="Petzold A."/>
            <person name="Susuki M."/>
            <person name="Suzuki K.-i.T."/>
            <person name="Hayashi T."/>
            <person name="Toyoda A."/>
            <person name="Oliveira C."/>
            <person name="Osipova E."/>
            <person name="Leigh N.D."/>
            <person name="Simon A."/>
            <person name="Yun M.H."/>
        </authorList>
    </citation>
    <scope>NUCLEOTIDE SEQUENCE</scope>
    <source>
        <strain evidence="2">20211129_DDA</strain>
        <tissue evidence="2">Liver</tissue>
    </source>
</reference>
<proteinExistence type="predicted"/>
<accession>A0AAV7NRE9</accession>
<feature type="region of interest" description="Disordered" evidence="1">
    <location>
        <begin position="92"/>
        <end position="112"/>
    </location>
</feature>
<gene>
    <name evidence="2" type="ORF">NDU88_004050</name>
</gene>